<evidence type="ECO:0000313" key="2">
    <source>
        <dbReference type="EMBL" id="MBB4948202.1"/>
    </source>
</evidence>
<protein>
    <submittedName>
        <fullName evidence="2">Uncharacterized protein</fullName>
    </submittedName>
</protein>
<comment type="caution">
    <text evidence="2">The sequence shown here is derived from an EMBL/GenBank/DDBJ whole genome shotgun (WGS) entry which is preliminary data.</text>
</comment>
<name>A0A7W7SDR1_9ACTN</name>
<feature type="region of interest" description="Disordered" evidence="1">
    <location>
        <begin position="71"/>
        <end position="97"/>
    </location>
</feature>
<accession>A0A7W7SDR1</accession>
<keyword evidence="3" id="KW-1185">Reference proteome</keyword>
<gene>
    <name evidence="2" type="ORF">F4556_003737</name>
</gene>
<dbReference type="RefSeq" id="WP_184917348.1">
    <property type="nucleotide sequence ID" value="NZ_JACHJR010000001.1"/>
</dbReference>
<organism evidence="2 3">
    <name type="scientific">Kitasatospora gansuensis</name>
    <dbReference type="NCBI Taxonomy" id="258050"/>
    <lineage>
        <taxon>Bacteria</taxon>
        <taxon>Bacillati</taxon>
        <taxon>Actinomycetota</taxon>
        <taxon>Actinomycetes</taxon>
        <taxon>Kitasatosporales</taxon>
        <taxon>Streptomycetaceae</taxon>
        <taxon>Kitasatospora</taxon>
    </lineage>
</organism>
<dbReference type="Proteomes" id="UP000573327">
    <property type="component" value="Unassembled WGS sequence"/>
</dbReference>
<evidence type="ECO:0000313" key="3">
    <source>
        <dbReference type="Proteomes" id="UP000573327"/>
    </source>
</evidence>
<evidence type="ECO:0000256" key="1">
    <source>
        <dbReference type="SAM" id="MobiDB-lite"/>
    </source>
</evidence>
<sequence>MNRVTWYHAELDDGAPLVLLTFPDESVLIGDPRTLPPNLLPTLAAALTTGPLTADRIATLLAELLAGAEPGITRGSGNRDADLVQGDPSVGGQALSQ</sequence>
<proteinExistence type="predicted"/>
<dbReference type="AlphaFoldDB" id="A0A7W7SDR1"/>
<dbReference type="EMBL" id="JACHJR010000001">
    <property type="protein sequence ID" value="MBB4948202.1"/>
    <property type="molecule type" value="Genomic_DNA"/>
</dbReference>
<reference evidence="2 3" key="1">
    <citation type="submission" date="2020-08" db="EMBL/GenBank/DDBJ databases">
        <title>Sequencing the genomes of 1000 actinobacteria strains.</title>
        <authorList>
            <person name="Klenk H.-P."/>
        </authorList>
    </citation>
    <scope>NUCLEOTIDE SEQUENCE [LARGE SCALE GENOMIC DNA]</scope>
    <source>
        <strain evidence="2 3">DSM 44786</strain>
    </source>
</reference>